<accession>A0A438DYM1</accession>
<proteinExistence type="predicted"/>
<reference evidence="1 2" key="1">
    <citation type="journal article" date="2018" name="PLoS Genet.">
        <title>Population sequencing reveals clonal diversity and ancestral inbreeding in the grapevine cultivar Chardonnay.</title>
        <authorList>
            <person name="Roach M.J."/>
            <person name="Johnson D.L."/>
            <person name="Bohlmann J."/>
            <person name="van Vuuren H.J."/>
            <person name="Jones S.J."/>
            <person name="Pretorius I.S."/>
            <person name="Schmidt S.A."/>
            <person name="Borneman A.R."/>
        </authorList>
    </citation>
    <scope>NUCLEOTIDE SEQUENCE [LARGE SCALE GENOMIC DNA]</scope>
    <source>
        <strain evidence="2">cv. Chardonnay</strain>
        <tissue evidence="1">Leaf</tissue>
    </source>
</reference>
<evidence type="ECO:0000313" key="2">
    <source>
        <dbReference type="Proteomes" id="UP000288805"/>
    </source>
</evidence>
<dbReference type="PANTHER" id="PTHR33116:SF78">
    <property type="entry name" value="OS12G0587133 PROTEIN"/>
    <property type="match status" value="1"/>
</dbReference>
<evidence type="ECO:0000313" key="1">
    <source>
        <dbReference type="EMBL" id="RVW40611.1"/>
    </source>
</evidence>
<dbReference type="AlphaFoldDB" id="A0A438DYM1"/>
<gene>
    <name evidence="1" type="primary">AtMg01250_140</name>
    <name evidence="1" type="ORF">CK203_079168</name>
</gene>
<dbReference type="PANTHER" id="PTHR33116">
    <property type="entry name" value="REVERSE TRANSCRIPTASE ZINC-BINDING DOMAIN-CONTAINING PROTEIN-RELATED-RELATED"/>
    <property type="match status" value="1"/>
</dbReference>
<organism evidence="1 2">
    <name type="scientific">Vitis vinifera</name>
    <name type="common">Grape</name>
    <dbReference type="NCBI Taxonomy" id="29760"/>
    <lineage>
        <taxon>Eukaryota</taxon>
        <taxon>Viridiplantae</taxon>
        <taxon>Streptophyta</taxon>
        <taxon>Embryophyta</taxon>
        <taxon>Tracheophyta</taxon>
        <taxon>Spermatophyta</taxon>
        <taxon>Magnoliopsida</taxon>
        <taxon>eudicotyledons</taxon>
        <taxon>Gunneridae</taxon>
        <taxon>Pentapetalae</taxon>
        <taxon>rosids</taxon>
        <taxon>Vitales</taxon>
        <taxon>Vitaceae</taxon>
        <taxon>Viteae</taxon>
        <taxon>Vitis</taxon>
    </lineage>
</organism>
<dbReference type="EMBL" id="QGNW01001456">
    <property type="protein sequence ID" value="RVW40611.1"/>
    <property type="molecule type" value="Genomic_DNA"/>
</dbReference>
<sequence>MGFAKEEIMEMFKEFHEHNSFVKSLNNTFLVLIPKKSGGENLGDFRPISLVLQKMGFGTKWMGWMWSCVSSAKFSILVNGVPAGFFPSTRGLRQGDPLSPYLFVMGMEVLDVLIRRAVEGGYLSGCNIRGDTASGLRINLAKSEIIPVGEVEDTLELAAELGCRVGSLPSHYLGLPLGVPNRATSMWMEWKRGLGGDLRFGRAVHIQRGEITLIKSTLASLPTYQMSIFRMPKSVAKRVEKTQRDFLWGGGNLEGKVHLVKWDAWIWRFACEKNNFWKQVITTKYGQEDYGWRPKKARGAAGVGVWKEIMKESDWDATIEEMWDHDSGQGDWKLVL</sequence>
<protein>
    <submittedName>
        <fullName evidence="1">Putative mitochondrial protein</fullName>
    </submittedName>
</protein>
<name>A0A438DYM1_VITVI</name>
<comment type="caution">
    <text evidence="1">The sequence shown here is derived from an EMBL/GenBank/DDBJ whole genome shotgun (WGS) entry which is preliminary data.</text>
</comment>
<dbReference type="Proteomes" id="UP000288805">
    <property type="component" value="Unassembled WGS sequence"/>
</dbReference>